<dbReference type="Proteomes" id="UP000440978">
    <property type="component" value="Unassembled WGS sequence"/>
</dbReference>
<dbReference type="PANTHER" id="PTHR43674">
    <property type="entry name" value="NITRILASE C965.09-RELATED"/>
    <property type="match status" value="1"/>
</dbReference>
<reference evidence="3 4" key="1">
    <citation type="submission" date="2019-11" db="EMBL/GenBank/DDBJ databases">
        <title>Terrilactibacillus tamarindus sp. nov. BCM23-1 isolated from bark of Tamarindus indica.</title>
        <authorList>
            <person name="Kingkaew E."/>
            <person name="Tanasupawat S."/>
        </authorList>
    </citation>
    <scope>NUCLEOTIDE SEQUENCE [LARGE SCALE GENOMIC DNA]</scope>
    <source>
        <strain evidence="3 4">BCM23-1</strain>
    </source>
</reference>
<dbReference type="InterPro" id="IPR003010">
    <property type="entry name" value="C-N_Hydrolase"/>
</dbReference>
<dbReference type="AlphaFoldDB" id="A0A6N8CPT1"/>
<feature type="domain" description="CN hydrolase" evidence="2">
    <location>
        <begin position="3"/>
        <end position="239"/>
    </location>
</feature>
<evidence type="ECO:0000313" key="4">
    <source>
        <dbReference type="Proteomes" id="UP000440978"/>
    </source>
</evidence>
<gene>
    <name evidence="3" type="ORF">GMB86_09250</name>
</gene>
<accession>A0A6N8CPT1</accession>
<proteinExistence type="predicted"/>
<sequence length="580" mass="65290">MSVKLAAIQFEPTMFEKERNIEKLYHLIEEAAENGAKLITTPEMATTGYCWYDREEVEPFVEPIPGPTTESFYELAKRYDCYMVIGMPEVDVTTNLYYNSAVLIGPQGIVGVHRKTHLYISEPKWAASGDLGHQVFDTPIGRIALLICMDLHFIETARLVALKGADVICHISNWLAERTPAPYWINRAYENHCYLIESNRWGYERTVQFSGGSCIINPDGSIQSVVDLGDGIAYGTMEVEDARSKTIGEDTIFEDRKPHLYSALLTDPYLWNPLDFFGLYGQKPLPPGKKSKIAVAQIQVTEDKERNLSKIADEVKIASQEGAELIVFPECSLSGYVNQENAETIPGESTNQLVTLSKKYHIYIVSGLVEKEGNLLYNTAILTGPEGFIGKYRKIHLNHHDKMWATSGEQWITFDLPIGRVGLLMGYDAFLPESVRILTLLGCDLIACPSAIKVPITLAHSGTHVKQNYPIPTSADPYHWHLYRVRAGENNVYLAFSNSYDMEAGFVGKSGIFGPDTFHFPRDESMIMDEEGITYLQIDTTNEVSGYPTNVVRRKDLVMMRQPHDYKDLIQVSEVKSIIK</sequence>
<evidence type="ECO:0000313" key="3">
    <source>
        <dbReference type="EMBL" id="MTT32189.1"/>
    </source>
</evidence>
<dbReference type="InterPro" id="IPR036526">
    <property type="entry name" value="C-N_Hydrolase_sf"/>
</dbReference>
<keyword evidence="4" id="KW-1185">Reference proteome</keyword>
<dbReference type="Gene3D" id="3.60.110.10">
    <property type="entry name" value="Carbon-nitrogen hydrolase"/>
    <property type="match status" value="2"/>
</dbReference>
<evidence type="ECO:0000259" key="2">
    <source>
        <dbReference type="PROSITE" id="PS50263"/>
    </source>
</evidence>
<keyword evidence="1 3" id="KW-0378">Hydrolase</keyword>
<protein>
    <submittedName>
        <fullName evidence="3">Amidohydrolase</fullName>
    </submittedName>
</protein>
<dbReference type="Pfam" id="PF00795">
    <property type="entry name" value="CN_hydrolase"/>
    <property type="match status" value="2"/>
</dbReference>
<dbReference type="PROSITE" id="PS50263">
    <property type="entry name" value="CN_HYDROLASE"/>
    <property type="match status" value="2"/>
</dbReference>
<dbReference type="CDD" id="cd07578">
    <property type="entry name" value="nitrilase_1_R1"/>
    <property type="match status" value="1"/>
</dbReference>
<dbReference type="SUPFAM" id="SSF56317">
    <property type="entry name" value="Carbon-nitrogen hydrolase"/>
    <property type="match status" value="2"/>
</dbReference>
<dbReference type="PANTHER" id="PTHR43674:SF2">
    <property type="entry name" value="BETA-UREIDOPROPIONASE"/>
    <property type="match status" value="1"/>
</dbReference>
<dbReference type="RefSeq" id="WP_155218922.1">
    <property type="nucleotide sequence ID" value="NZ_WNHB01000013.1"/>
</dbReference>
<name>A0A6N8CPT1_9BACI</name>
<dbReference type="OrthoDB" id="9811121at2"/>
<evidence type="ECO:0000256" key="1">
    <source>
        <dbReference type="ARBA" id="ARBA00022801"/>
    </source>
</evidence>
<dbReference type="EMBL" id="WNHB01000013">
    <property type="protein sequence ID" value="MTT32189.1"/>
    <property type="molecule type" value="Genomic_DNA"/>
</dbReference>
<feature type="domain" description="CN hydrolase" evidence="2">
    <location>
        <begin position="291"/>
        <end position="540"/>
    </location>
</feature>
<organism evidence="3 4">
    <name type="scientific">Terrilactibacillus tamarindi</name>
    <dbReference type="NCBI Taxonomy" id="2599694"/>
    <lineage>
        <taxon>Bacteria</taxon>
        <taxon>Bacillati</taxon>
        <taxon>Bacillota</taxon>
        <taxon>Bacilli</taxon>
        <taxon>Bacillales</taxon>
        <taxon>Bacillaceae</taxon>
        <taxon>Terrilactibacillus</taxon>
    </lineage>
</organism>
<dbReference type="GO" id="GO:0016811">
    <property type="term" value="F:hydrolase activity, acting on carbon-nitrogen (but not peptide) bonds, in linear amides"/>
    <property type="evidence" value="ECO:0007669"/>
    <property type="project" value="TreeGrafter"/>
</dbReference>
<dbReference type="InterPro" id="IPR050345">
    <property type="entry name" value="Aliph_Amidase/BUP"/>
</dbReference>
<comment type="caution">
    <text evidence="3">The sequence shown here is derived from an EMBL/GenBank/DDBJ whole genome shotgun (WGS) entry which is preliminary data.</text>
</comment>